<sequence>MDHAYLGKGCSFDMLRSCDHAWVDNHTACSSGSHAQSLKKLVNLSLTYQLRMLTSKFKTSNGREIVPLRRHSKRTPQHCAKWLRNSPGKRYKRIWKCVTGEVETFSTPIWRQNSVCEHPGGKWRQPDGMAAAADFRM</sequence>
<name>A0A438BMJ2_VITVI</name>
<comment type="caution">
    <text evidence="1">The sequence shown here is derived from an EMBL/GenBank/DDBJ whole genome shotgun (WGS) entry which is preliminary data.</text>
</comment>
<proteinExistence type="predicted"/>
<evidence type="ECO:0000313" key="1">
    <source>
        <dbReference type="EMBL" id="RVW12172.1"/>
    </source>
</evidence>
<accession>A0A438BMJ2</accession>
<evidence type="ECO:0000313" key="2">
    <source>
        <dbReference type="Proteomes" id="UP000288805"/>
    </source>
</evidence>
<protein>
    <submittedName>
        <fullName evidence="1">Uncharacterized protein</fullName>
    </submittedName>
</protein>
<dbReference type="EMBL" id="QGNW01002719">
    <property type="protein sequence ID" value="RVW12172.1"/>
    <property type="molecule type" value="Genomic_DNA"/>
</dbReference>
<gene>
    <name evidence="1" type="ORF">CK203_098567</name>
</gene>
<reference evidence="1 2" key="1">
    <citation type="journal article" date="2018" name="PLoS Genet.">
        <title>Population sequencing reveals clonal diversity and ancestral inbreeding in the grapevine cultivar Chardonnay.</title>
        <authorList>
            <person name="Roach M.J."/>
            <person name="Johnson D.L."/>
            <person name="Bohlmann J."/>
            <person name="van Vuuren H.J."/>
            <person name="Jones S.J."/>
            <person name="Pretorius I.S."/>
            <person name="Schmidt S.A."/>
            <person name="Borneman A.R."/>
        </authorList>
    </citation>
    <scope>NUCLEOTIDE SEQUENCE [LARGE SCALE GENOMIC DNA]</scope>
    <source>
        <strain evidence="2">cv. Chardonnay</strain>
        <tissue evidence="1">Leaf</tissue>
    </source>
</reference>
<organism evidence="1 2">
    <name type="scientific">Vitis vinifera</name>
    <name type="common">Grape</name>
    <dbReference type="NCBI Taxonomy" id="29760"/>
    <lineage>
        <taxon>Eukaryota</taxon>
        <taxon>Viridiplantae</taxon>
        <taxon>Streptophyta</taxon>
        <taxon>Embryophyta</taxon>
        <taxon>Tracheophyta</taxon>
        <taxon>Spermatophyta</taxon>
        <taxon>Magnoliopsida</taxon>
        <taxon>eudicotyledons</taxon>
        <taxon>Gunneridae</taxon>
        <taxon>Pentapetalae</taxon>
        <taxon>rosids</taxon>
        <taxon>Vitales</taxon>
        <taxon>Vitaceae</taxon>
        <taxon>Viteae</taxon>
        <taxon>Vitis</taxon>
    </lineage>
</organism>
<dbReference type="Proteomes" id="UP000288805">
    <property type="component" value="Unassembled WGS sequence"/>
</dbReference>
<dbReference type="AlphaFoldDB" id="A0A438BMJ2"/>